<keyword evidence="1" id="KW-0812">Transmembrane</keyword>
<feature type="transmembrane region" description="Helical" evidence="1">
    <location>
        <begin position="51"/>
        <end position="81"/>
    </location>
</feature>
<feature type="transmembrane region" description="Helical" evidence="1">
    <location>
        <begin position="175"/>
        <end position="192"/>
    </location>
</feature>
<feature type="transmembrane region" description="Helical" evidence="1">
    <location>
        <begin position="126"/>
        <end position="145"/>
    </location>
</feature>
<keyword evidence="1" id="KW-0472">Membrane</keyword>
<accession>U3TGE2</accession>
<keyword evidence="3" id="KW-1185">Reference proteome</keyword>
<evidence type="ECO:0000256" key="1">
    <source>
        <dbReference type="SAM" id="Phobius"/>
    </source>
</evidence>
<dbReference type="RefSeq" id="WP_022542339.1">
    <property type="nucleotide sequence ID" value="NC_022521.1"/>
</dbReference>
<evidence type="ECO:0000313" key="2">
    <source>
        <dbReference type="EMBL" id="BAN91073.1"/>
    </source>
</evidence>
<dbReference type="EMBL" id="AP012489">
    <property type="protein sequence ID" value="BAN91073.1"/>
    <property type="molecule type" value="Genomic_DNA"/>
</dbReference>
<dbReference type="eggNOG" id="arCOG14705">
    <property type="taxonomic scope" value="Archaea"/>
</dbReference>
<dbReference type="Proteomes" id="UP000016887">
    <property type="component" value="Chromosome"/>
</dbReference>
<sequence length="390" mass="40783">MNSQRRLAFIVASALGISTMTNAPTLASGYGLAFAAEYYAVLAYRPREAALYILAAHLLALPILVLSKAVFPVVALASLFLRPVGVYAAGMLARGSGPATAAIVLAGVEQLEALSVAILYYGDDGIHASLAIYGVLTTPFVYMAFKSIRNGDSVGAAASLTALILYWLGTYSLPAVPAVAASAGVLLILHVRETIVRGGTASKALALASTALIILGLALGGGPLALNSKAALYPFNPNSYSGERWAQLEPGECPPSSNVFSETHTPERLRIVDTCITVEGRVSSIPSFASDGDFFFDIEPVDKGLLGIGNHILRRGGLHIEVVPGDYFEVLGHLGGGVCPGDVVRVTGVYVFDTDHGMWAEVHPAFSIVILERESGQNWPACVQGVEAGG</sequence>
<name>U3TGE2_9CREN</name>
<feature type="transmembrane region" description="Helical" evidence="1">
    <location>
        <begin position="152"/>
        <end position="169"/>
    </location>
</feature>
<feature type="transmembrane region" description="Helical" evidence="1">
    <location>
        <begin position="204"/>
        <end position="226"/>
    </location>
</feature>
<evidence type="ECO:0000313" key="3">
    <source>
        <dbReference type="Proteomes" id="UP000016887"/>
    </source>
</evidence>
<dbReference type="AlphaFoldDB" id="U3TGE2"/>
<gene>
    <name evidence="2" type="ORF">ACAM_1604</name>
</gene>
<protein>
    <submittedName>
        <fullName evidence="2">Uncharacterized protein</fullName>
    </submittedName>
</protein>
<organism evidence="2 3">
    <name type="scientific">Aeropyrum camini SY1 = JCM 12091</name>
    <dbReference type="NCBI Taxonomy" id="1198449"/>
    <lineage>
        <taxon>Archaea</taxon>
        <taxon>Thermoproteota</taxon>
        <taxon>Thermoprotei</taxon>
        <taxon>Desulfurococcales</taxon>
        <taxon>Desulfurococcaceae</taxon>
        <taxon>Aeropyrum</taxon>
    </lineage>
</organism>
<dbReference type="OrthoDB" id="378846at2157"/>
<reference evidence="2 3" key="1">
    <citation type="journal article" date="2013" name="Appl. Environ. Microbiol.">
        <title>Variation of the Virus-Related Elements within Syntenic Genomes of the Hyperthermophilic Archaeon Aeropyrum.</title>
        <authorList>
            <person name="Daifuku T."/>
            <person name="Yoshida T."/>
            <person name="Kitamura T."/>
            <person name="Kawaichi S."/>
            <person name="Inoue T."/>
            <person name="Nomura K."/>
            <person name="Yoshida Y."/>
            <person name="Kuno S."/>
            <person name="Sako Y."/>
        </authorList>
    </citation>
    <scope>NUCLEOTIDE SEQUENCE [LARGE SCALE GENOMIC DNA]</scope>
    <source>
        <strain evidence="2 3">SY1</strain>
    </source>
</reference>
<keyword evidence="1" id="KW-1133">Transmembrane helix</keyword>
<proteinExistence type="predicted"/>
<dbReference type="KEGG" id="acj:ACAM_1604"/>
<dbReference type="GeneID" id="17110793"/>